<sequence>MVYSVLIFHAEKNGTVKNYVAVGGSKEDYEQNMLTVPEFSARVPAGAEVLGYRYMYAEDDSHWVWSEAGSPGTPKRYSSGILLTAEIKDNSTGTPEFVWTVGWSVSVSRSFILYNKTGEKFITDQYFFSLSETQTMDHIDSYECELITASLYPPPAGRMAYAVFIIRAEKSGTVKNYVAVGGSKEDYEQNMLTVPEFSARVPAGAEVLGYRYMYAEDGSHWVWSEAGSPGTPKRYSSGILLTAEIKDNSTGTPEFVWTVGER</sequence>
<dbReference type="Proteomes" id="UP001195483">
    <property type="component" value="Unassembled WGS sequence"/>
</dbReference>
<protein>
    <submittedName>
        <fullName evidence="1">Uncharacterized protein</fullName>
    </submittedName>
</protein>
<reference evidence="1" key="1">
    <citation type="journal article" date="2021" name="Genome Biol. Evol.">
        <title>A High-Quality Reference Genome for a Parasitic Bivalve with Doubly Uniparental Inheritance (Bivalvia: Unionida).</title>
        <authorList>
            <person name="Smith C.H."/>
        </authorList>
    </citation>
    <scope>NUCLEOTIDE SEQUENCE</scope>
    <source>
        <strain evidence="1">CHS0354</strain>
    </source>
</reference>
<accession>A0AAE0TBU1</accession>
<evidence type="ECO:0000313" key="2">
    <source>
        <dbReference type="Proteomes" id="UP001195483"/>
    </source>
</evidence>
<comment type="caution">
    <text evidence="1">The sequence shown here is derived from an EMBL/GenBank/DDBJ whole genome shotgun (WGS) entry which is preliminary data.</text>
</comment>
<dbReference type="AlphaFoldDB" id="A0AAE0TBU1"/>
<reference evidence="1" key="2">
    <citation type="journal article" date="2021" name="Genome Biol. Evol.">
        <title>Developing a high-quality reference genome for a parasitic bivalve with doubly uniparental inheritance (Bivalvia: Unionida).</title>
        <authorList>
            <person name="Smith C.H."/>
        </authorList>
    </citation>
    <scope>NUCLEOTIDE SEQUENCE</scope>
    <source>
        <strain evidence="1">CHS0354</strain>
        <tissue evidence="1">Mantle</tissue>
    </source>
</reference>
<keyword evidence="2" id="KW-1185">Reference proteome</keyword>
<proteinExistence type="predicted"/>
<dbReference type="EMBL" id="JAEAOA010001141">
    <property type="protein sequence ID" value="KAK3606979.1"/>
    <property type="molecule type" value="Genomic_DNA"/>
</dbReference>
<organism evidence="1 2">
    <name type="scientific">Potamilus streckersoni</name>
    <dbReference type="NCBI Taxonomy" id="2493646"/>
    <lineage>
        <taxon>Eukaryota</taxon>
        <taxon>Metazoa</taxon>
        <taxon>Spiralia</taxon>
        <taxon>Lophotrochozoa</taxon>
        <taxon>Mollusca</taxon>
        <taxon>Bivalvia</taxon>
        <taxon>Autobranchia</taxon>
        <taxon>Heteroconchia</taxon>
        <taxon>Palaeoheterodonta</taxon>
        <taxon>Unionida</taxon>
        <taxon>Unionoidea</taxon>
        <taxon>Unionidae</taxon>
        <taxon>Ambleminae</taxon>
        <taxon>Lampsilini</taxon>
        <taxon>Potamilus</taxon>
    </lineage>
</organism>
<evidence type="ECO:0000313" key="1">
    <source>
        <dbReference type="EMBL" id="KAK3606979.1"/>
    </source>
</evidence>
<gene>
    <name evidence="1" type="ORF">CHS0354_018575</name>
</gene>
<name>A0AAE0TBU1_9BIVA</name>
<reference evidence="1" key="3">
    <citation type="submission" date="2023-05" db="EMBL/GenBank/DDBJ databases">
        <authorList>
            <person name="Smith C.H."/>
        </authorList>
    </citation>
    <scope>NUCLEOTIDE SEQUENCE</scope>
    <source>
        <strain evidence="1">CHS0354</strain>
        <tissue evidence="1">Mantle</tissue>
    </source>
</reference>